<evidence type="ECO:0000313" key="2">
    <source>
        <dbReference type="Proteomes" id="UP000708148"/>
    </source>
</evidence>
<keyword evidence="2" id="KW-1185">Reference proteome</keyword>
<accession>A0A8S1J3J6</accession>
<protein>
    <submittedName>
        <fullName evidence="1">Uncharacterized protein</fullName>
    </submittedName>
</protein>
<comment type="caution">
    <text evidence="1">The sequence shown here is derived from an EMBL/GenBank/DDBJ whole genome shotgun (WGS) entry which is preliminary data.</text>
</comment>
<reference evidence="1" key="1">
    <citation type="submission" date="2020-12" db="EMBL/GenBank/DDBJ databases">
        <authorList>
            <person name="Iha C."/>
        </authorList>
    </citation>
    <scope>NUCLEOTIDE SEQUENCE</scope>
</reference>
<dbReference type="OrthoDB" id="416834at2759"/>
<proteinExistence type="predicted"/>
<evidence type="ECO:0000313" key="1">
    <source>
        <dbReference type="EMBL" id="CAD7700766.1"/>
    </source>
</evidence>
<gene>
    <name evidence="1" type="ORF">OSTQU699_LOCUS6125</name>
</gene>
<dbReference type="Proteomes" id="UP000708148">
    <property type="component" value="Unassembled WGS sequence"/>
</dbReference>
<sequence>MVVWGTCHRHSFGRALPVWKMQSREFHLWCGAFRGSIAAVSHLSGLPIDKLKSVVFILPCHYTPLYSHIHRDIPVRFPDCSPPGLQSAVELQNQRTPQNEALVPRFSAAQSTGDTLQSGGLSESDRAMKDPQRFVEDACTSGGVLSPPSHIVSCYEAFPALEDFLSVHNFTEVARFFQSHIQVSGHKCRSILLFERQVGSS</sequence>
<dbReference type="AlphaFoldDB" id="A0A8S1J3J6"/>
<organism evidence="1 2">
    <name type="scientific">Ostreobium quekettii</name>
    <dbReference type="NCBI Taxonomy" id="121088"/>
    <lineage>
        <taxon>Eukaryota</taxon>
        <taxon>Viridiplantae</taxon>
        <taxon>Chlorophyta</taxon>
        <taxon>core chlorophytes</taxon>
        <taxon>Ulvophyceae</taxon>
        <taxon>TCBD clade</taxon>
        <taxon>Bryopsidales</taxon>
        <taxon>Ostreobineae</taxon>
        <taxon>Ostreobiaceae</taxon>
        <taxon>Ostreobium</taxon>
    </lineage>
</organism>
<name>A0A8S1J3J6_9CHLO</name>
<dbReference type="EMBL" id="CAJHUC010001337">
    <property type="protein sequence ID" value="CAD7700766.1"/>
    <property type="molecule type" value="Genomic_DNA"/>
</dbReference>